<dbReference type="InterPro" id="IPR002403">
    <property type="entry name" value="Cyt_P450_E_grp-IV"/>
</dbReference>
<dbReference type="OMA" id="CDVFAEN"/>
<keyword evidence="5 6" id="KW-0408">Iron</keyword>
<evidence type="ECO:0000256" key="4">
    <source>
        <dbReference type="ARBA" id="ARBA00023002"/>
    </source>
</evidence>
<accession>A0A0D1CCD4</accession>
<dbReference type="InterPro" id="IPR036396">
    <property type="entry name" value="Cyt_P450_sf"/>
</dbReference>
<dbReference type="eggNOG" id="KOG0157">
    <property type="taxonomic scope" value="Eukaryota"/>
</dbReference>
<dbReference type="PRINTS" id="PR00465">
    <property type="entry name" value="EP450IV"/>
</dbReference>
<dbReference type="VEuPathDB" id="FungiDB:UMAG_01980"/>
<dbReference type="InParanoid" id="A0A0D1CCD4"/>
<evidence type="ECO:0000256" key="5">
    <source>
        <dbReference type="ARBA" id="ARBA00023004"/>
    </source>
</evidence>
<dbReference type="GO" id="GO:0004497">
    <property type="term" value="F:monooxygenase activity"/>
    <property type="evidence" value="ECO:0007669"/>
    <property type="project" value="InterPro"/>
</dbReference>
<keyword evidence="3 6" id="KW-0479">Metal-binding</keyword>
<comment type="cofactor">
    <cofactor evidence="1 6">
        <name>heme</name>
        <dbReference type="ChEBI" id="CHEBI:30413"/>
    </cofactor>
</comment>
<organism evidence="7 8">
    <name type="scientific">Mycosarcoma maydis</name>
    <name type="common">Corn smut fungus</name>
    <name type="synonym">Ustilago maydis</name>
    <dbReference type="NCBI Taxonomy" id="5270"/>
    <lineage>
        <taxon>Eukaryota</taxon>
        <taxon>Fungi</taxon>
        <taxon>Dikarya</taxon>
        <taxon>Basidiomycota</taxon>
        <taxon>Ustilaginomycotina</taxon>
        <taxon>Ustilaginomycetes</taxon>
        <taxon>Ustilaginales</taxon>
        <taxon>Ustilaginaceae</taxon>
        <taxon>Mycosarcoma</taxon>
    </lineage>
</organism>
<name>A0A0D1CCD4_MYCMD</name>
<dbReference type="PRINTS" id="PR00385">
    <property type="entry name" value="P450"/>
</dbReference>
<dbReference type="PANTHER" id="PTHR24305:SF166">
    <property type="entry name" value="CYTOCHROME P450 12A4, MITOCHONDRIAL-RELATED"/>
    <property type="match status" value="1"/>
</dbReference>
<dbReference type="SUPFAM" id="SSF48264">
    <property type="entry name" value="Cytochrome P450"/>
    <property type="match status" value="1"/>
</dbReference>
<dbReference type="KEGG" id="uma:UMAG_01980"/>
<gene>
    <name evidence="7" type="ORF">UMAG_01980</name>
</gene>
<evidence type="ECO:0000256" key="6">
    <source>
        <dbReference type="PIRSR" id="PIRSR602403-1"/>
    </source>
</evidence>
<dbReference type="GO" id="GO:0020037">
    <property type="term" value="F:heme binding"/>
    <property type="evidence" value="ECO:0007669"/>
    <property type="project" value="InterPro"/>
</dbReference>
<dbReference type="AlphaFoldDB" id="A0A0D1CCD4"/>
<proteinExistence type="inferred from homology"/>
<dbReference type="OrthoDB" id="1470350at2759"/>
<sequence>MAISTSSRLVIHQDVLSWLQHRPFASAFTLLVVYITYKLAIKPILFPSPYRHLPRPERASYILGQRIVEANGLTYIDASTNQRVKVSGPGEVCKHYARTLDTSVFVFPEPFGGETLFISDPFALNAILADVDKFQSDLLRTTIIEFIVGKGIVARFGDAHRKQRKLMAPAFTPAHIKGLTPIFAKYAQLMCHKIALADDESVDFAEYLDCTMLDIIGEAGFGYRCSALERGRGGSELSSAFNSVNQAAIDFGPARAIHLGLSAMLYPRASIWPLSEANRRIAKVNRVMDRITMQIVREAKSRVEKEGEDLGDKKDLLSLLIKSNLDARIGERMTDKEISGQIQTFMFAGYETSSVTTSWTLYFLARHPEVQNKLRNILTATLSERKGIPLEELDVSTLEYDDVWCQDLEYFDWILAETLRLCPPLSGNDRQAMQDSVLPLMTPVKMTNGENVSQLMVKKGSRLTIGIKTVNCDRKLFGDDADEFRPERFAELPQRHAEAKLPPYATYSFFGGPKSCIGSKFALTEMKVIIIAVLSRFQLSPEPGVTIKQHQALIVRPRVETSTGGPAAGMPLRIKRLPHQVSV</sequence>
<dbReference type="Proteomes" id="UP000000561">
    <property type="component" value="Chromosome 3"/>
</dbReference>
<dbReference type="InterPro" id="IPR050121">
    <property type="entry name" value="Cytochrome_P450_monoxygenase"/>
</dbReference>
<evidence type="ECO:0000256" key="3">
    <source>
        <dbReference type="ARBA" id="ARBA00022723"/>
    </source>
</evidence>
<protein>
    <recommendedName>
        <fullName evidence="9">Cytochrome P450 4F8</fullName>
    </recommendedName>
</protein>
<keyword evidence="8" id="KW-1185">Reference proteome</keyword>
<comment type="similarity">
    <text evidence="2">Belongs to the cytochrome P450 family.</text>
</comment>
<evidence type="ECO:0000313" key="7">
    <source>
        <dbReference type="EMBL" id="KIS70832.1"/>
    </source>
</evidence>
<evidence type="ECO:0008006" key="9">
    <source>
        <dbReference type="Google" id="ProtNLM"/>
    </source>
</evidence>
<dbReference type="RefSeq" id="XP_011387894.1">
    <property type="nucleotide sequence ID" value="XM_011389592.1"/>
</dbReference>
<evidence type="ECO:0000256" key="1">
    <source>
        <dbReference type="ARBA" id="ARBA00001971"/>
    </source>
</evidence>
<dbReference type="EMBL" id="CM003142">
    <property type="protein sequence ID" value="KIS70832.1"/>
    <property type="molecule type" value="Genomic_DNA"/>
</dbReference>
<dbReference type="InterPro" id="IPR001128">
    <property type="entry name" value="Cyt_P450"/>
</dbReference>
<dbReference type="GO" id="GO:0005506">
    <property type="term" value="F:iron ion binding"/>
    <property type="evidence" value="ECO:0007669"/>
    <property type="project" value="InterPro"/>
</dbReference>
<evidence type="ECO:0000256" key="2">
    <source>
        <dbReference type="ARBA" id="ARBA00010617"/>
    </source>
</evidence>
<keyword evidence="6" id="KW-0349">Heme</keyword>
<reference evidence="7 8" key="1">
    <citation type="journal article" date="2006" name="Nature">
        <title>Insights from the genome of the biotrophic fungal plant pathogen Ustilago maydis.</title>
        <authorList>
            <person name="Kamper J."/>
            <person name="Kahmann R."/>
            <person name="Bolker M."/>
            <person name="Ma L.J."/>
            <person name="Brefort T."/>
            <person name="Saville B.J."/>
            <person name="Banuett F."/>
            <person name="Kronstad J.W."/>
            <person name="Gold S.E."/>
            <person name="Muller O."/>
            <person name="Perlin M.H."/>
            <person name="Wosten H.A."/>
            <person name="de Vries R."/>
            <person name="Ruiz-Herrera J."/>
            <person name="Reynaga-Pena C.G."/>
            <person name="Snetselaar K."/>
            <person name="McCann M."/>
            <person name="Perez-Martin J."/>
            <person name="Feldbrugge M."/>
            <person name="Basse C.W."/>
            <person name="Steinberg G."/>
            <person name="Ibeas J.I."/>
            <person name="Holloman W."/>
            <person name="Guzman P."/>
            <person name="Farman M."/>
            <person name="Stajich J.E."/>
            <person name="Sentandreu R."/>
            <person name="Gonzalez-Prieto J.M."/>
            <person name="Kennell J.C."/>
            <person name="Molina L."/>
            <person name="Schirawski J."/>
            <person name="Mendoza-Mendoza A."/>
            <person name="Greilinger D."/>
            <person name="Munch K."/>
            <person name="Rossel N."/>
            <person name="Scherer M."/>
            <person name="Vranes M."/>
            <person name="Ladendorf O."/>
            <person name="Vincon V."/>
            <person name="Fuchs U."/>
            <person name="Sandrock B."/>
            <person name="Meng S."/>
            <person name="Ho E.C."/>
            <person name="Cahill M.J."/>
            <person name="Boyce K.J."/>
            <person name="Klose J."/>
            <person name="Klosterman S.J."/>
            <person name="Deelstra H.J."/>
            <person name="Ortiz-Castellanos L."/>
            <person name="Li W."/>
            <person name="Sanchez-Alonso P."/>
            <person name="Schreier P.H."/>
            <person name="Hauser-Hahn I."/>
            <person name="Vaupel M."/>
            <person name="Koopmann E."/>
            <person name="Friedrich G."/>
            <person name="Voss H."/>
            <person name="Schluter T."/>
            <person name="Margolis J."/>
            <person name="Platt D."/>
            <person name="Swimmer C."/>
            <person name="Gnirke A."/>
            <person name="Chen F."/>
            <person name="Vysotskaia V."/>
            <person name="Mannhaupt G."/>
            <person name="Guldener U."/>
            <person name="Munsterkotter M."/>
            <person name="Haase D."/>
            <person name="Oesterheld M."/>
            <person name="Mewes H.W."/>
            <person name="Mauceli E.W."/>
            <person name="DeCaprio D."/>
            <person name="Wade C.M."/>
            <person name="Butler J."/>
            <person name="Young S."/>
            <person name="Jaffe D.B."/>
            <person name="Calvo S."/>
            <person name="Nusbaum C."/>
            <person name="Galagan J."/>
            <person name="Birren B.W."/>
        </authorList>
    </citation>
    <scope>NUCLEOTIDE SEQUENCE [LARGE SCALE GENOMIC DNA]</scope>
    <source>
        <strain evidence="8">DSM 14603 / FGSC 9021 / UM521</strain>
    </source>
</reference>
<dbReference type="Pfam" id="PF00067">
    <property type="entry name" value="p450"/>
    <property type="match status" value="1"/>
</dbReference>
<keyword evidence="4" id="KW-0560">Oxidoreductase</keyword>
<dbReference type="GeneID" id="23562840"/>
<dbReference type="PANTHER" id="PTHR24305">
    <property type="entry name" value="CYTOCHROME P450"/>
    <property type="match status" value="1"/>
</dbReference>
<dbReference type="STRING" id="237631.A0A0D1CCD4"/>
<dbReference type="GO" id="GO:0016705">
    <property type="term" value="F:oxidoreductase activity, acting on paired donors, with incorporation or reduction of molecular oxygen"/>
    <property type="evidence" value="ECO:0007669"/>
    <property type="project" value="InterPro"/>
</dbReference>
<dbReference type="Gene3D" id="1.10.630.10">
    <property type="entry name" value="Cytochrome P450"/>
    <property type="match status" value="1"/>
</dbReference>
<feature type="binding site" description="axial binding residue" evidence="6">
    <location>
        <position position="516"/>
    </location>
    <ligand>
        <name>heme</name>
        <dbReference type="ChEBI" id="CHEBI:30413"/>
    </ligand>
    <ligandPart>
        <name>Fe</name>
        <dbReference type="ChEBI" id="CHEBI:18248"/>
    </ligandPart>
</feature>
<evidence type="ECO:0000313" key="8">
    <source>
        <dbReference type="Proteomes" id="UP000000561"/>
    </source>
</evidence>